<feature type="domain" description="STAS" evidence="6">
    <location>
        <begin position="499"/>
        <end position="625"/>
    </location>
</feature>
<dbReference type="KEGG" id="psco:LY89DRAFT_72407"/>
<proteinExistence type="predicted"/>
<dbReference type="GeneID" id="28828594"/>
<dbReference type="GO" id="GO:0016020">
    <property type="term" value="C:membrane"/>
    <property type="evidence" value="ECO:0007669"/>
    <property type="project" value="UniProtKB-SubCell"/>
</dbReference>
<keyword evidence="2 5" id="KW-0812">Transmembrane</keyword>
<feature type="transmembrane region" description="Helical" evidence="5">
    <location>
        <begin position="247"/>
        <end position="267"/>
    </location>
</feature>
<protein>
    <recommendedName>
        <fullName evidence="6">STAS domain-containing protein</fullName>
    </recommendedName>
</protein>
<feature type="transmembrane region" description="Helical" evidence="5">
    <location>
        <begin position="434"/>
        <end position="463"/>
    </location>
</feature>
<feature type="transmembrane region" description="Helical" evidence="5">
    <location>
        <begin position="374"/>
        <end position="390"/>
    </location>
</feature>
<evidence type="ECO:0000256" key="1">
    <source>
        <dbReference type="ARBA" id="ARBA00004141"/>
    </source>
</evidence>
<name>A0A194XBI1_MOLSC</name>
<feature type="transmembrane region" description="Helical" evidence="5">
    <location>
        <begin position="397"/>
        <end position="414"/>
    </location>
</feature>
<feature type="transmembrane region" description="Helical" evidence="5">
    <location>
        <begin position="170"/>
        <end position="195"/>
    </location>
</feature>
<dbReference type="Gene3D" id="3.30.750.24">
    <property type="entry name" value="STAS domain"/>
    <property type="match status" value="1"/>
</dbReference>
<sequence length="690" mass="75683">MGLGTKIADKFRKDANWVRLGRGVVLGARGIRAGTGRYLSNKVPIVQWIPAYVPKWLISDLIAGQSAGLLLIPQAMMYSVLAGVSIQQALLASWLPGIIYTFMGTSRDLSVGPTSTTAILTGQVLLGFKEFKVPPVLVAAALSFCIGIWSLIFGIFNLGFIFDFVSIPMAIGFTMGISFVAITLQIPTILGLMGIPPSFMAVMPAILKSLSNIKPITVGIGGTSILILAFLQFVGGKWGHKSEVLRIVCNSRTIFVLLIYTLISFLLNKNLQEPLWAILGPIKTNITTATVPNLQLVQNLFLSSAILFGSISIEHVALAKAFGNEHEYSINQSQELFSLGITNLVNSFFGALPVGGGDIARTSVLAASGVRSPLAGLFTSATVLVSMYALSPFLQYLPQATVSAVIIVAIISKMPPQAIINKYWKLSFVDFVHFILAFNITMLATALIGIGLSLGFMIAYTLLRTMFSRPSEVKASDLETSYSAVTPPWWAHNERIPAGTQVVRLETDCMFLNADRIKRHVIDTVLTYQAGIPSSRAKPEDRPWNLRMDKHIRDLRKRAGVNNADTFIPRLRIVVLYLSSTSFIDSSGIAALQAIKKTLLAYGGESVEFRFVGLCPDVKRRFERAEWTLVNPYEEIARIEILGEEEKDKVEEKKDLLFEHLPHAIGYQGAAGREHATFEFEAVEMYSKRA</sequence>
<comment type="subcellular location">
    <subcellularLocation>
        <location evidence="1">Membrane</location>
        <topology evidence="1">Multi-pass membrane protein</topology>
    </subcellularLocation>
</comment>
<dbReference type="GO" id="GO:0055085">
    <property type="term" value="P:transmembrane transport"/>
    <property type="evidence" value="ECO:0007669"/>
    <property type="project" value="InterPro"/>
</dbReference>
<reference evidence="7 8" key="1">
    <citation type="submission" date="2015-10" db="EMBL/GenBank/DDBJ databases">
        <title>Full genome of DAOMC 229536 Phialocephala scopiformis, a fungal endophyte of spruce producing the potent anti-insectan compound rugulosin.</title>
        <authorList>
            <consortium name="DOE Joint Genome Institute"/>
            <person name="Walker A.K."/>
            <person name="Frasz S.L."/>
            <person name="Seifert K.A."/>
            <person name="Miller J.D."/>
            <person name="Mondo S.J."/>
            <person name="Labutti K."/>
            <person name="Lipzen A."/>
            <person name="Dockter R."/>
            <person name="Kennedy M."/>
            <person name="Grigoriev I.V."/>
            <person name="Spatafora J.W."/>
        </authorList>
    </citation>
    <scope>NUCLEOTIDE SEQUENCE [LARGE SCALE GENOMIC DNA]</scope>
    <source>
        <strain evidence="7 8">CBS 120377</strain>
    </source>
</reference>
<evidence type="ECO:0000256" key="4">
    <source>
        <dbReference type="ARBA" id="ARBA00023136"/>
    </source>
</evidence>
<dbReference type="InParanoid" id="A0A194XBI1"/>
<evidence type="ECO:0000256" key="2">
    <source>
        <dbReference type="ARBA" id="ARBA00022692"/>
    </source>
</evidence>
<dbReference type="PROSITE" id="PS50801">
    <property type="entry name" value="STAS"/>
    <property type="match status" value="1"/>
</dbReference>
<feature type="transmembrane region" description="Helical" evidence="5">
    <location>
        <begin position="335"/>
        <end position="354"/>
    </location>
</feature>
<keyword evidence="3 5" id="KW-1133">Transmembrane helix</keyword>
<dbReference type="STRING" id="149040.A0A194XBI1"/>
<gene>
    <name evidence="7" type="ORF">LY89DRAFT_72407</name>
</gene>
<dbReference type="SUPFAM" id="SSF52091">
    <property type="entry name" value="SpoIIaa-like"/>
    <property type="match status" value="1"/>
</dbReference>
<evidence type="ECO:0000256" key="5">
    <source>
        <dbReference type="SAM" id="Phobius"/>
    </source>
</evidence>
<organism evidence="7 8">
    <name type="scientific">Mollisia scopiformis</name>
    <name type="common">Conifer needle endophyte fungus</name>
    <name type="synonym">Phialocephala scopiformis</name>
    <dbReference type="NCBI Taxonomy" id="149040"/>
    <lineage>
        <taxon>Eukaryota</taxon>
        <taxon>Fungi</taxon>
        <taxon>Dikarya</taxon>
        <taxon>Ascomycota</taxon>
        <taxon>Pezizomycotina</taxon>
        <taxon>Leotiomycetes</taxon>
        <taxon>Helotiales</taxon>
        <taxon>Mollisiaceae</taxon>
        <taxon>Mollisia</taxon>
    </lineage>
</organism>
<dbReference type="Pfam" id="PF01740">
    <property type="entry name" value="STAS"/>
    <property type="match status" value="1"/>
</dbReference>
<keyword evidence="4 5" id="KW-0472">Membrane</keyword>
<evidence type="ECO:0000259" key="6">
    <source>
        <dbReference type="PROSITE" id="PS50801"/>
    </source>
</evidence>
<dbReference type="EMBL" id="KQ947415">
    <property type="protein sequence ID" value="KUJ17117.1"/>
    <property type="molecule type" value="Genomic_DNA"/>
</dbReference>
<dbReference type="AlphaFoldDB" id="A0A194XBI1"/>
<dbReference type="Proteomes" id="UP000070700">
    <property type="component" value="Unassembled WGS sequence"/>
</dbReference>
<feature type="transmembrane region" description="Helical" evidence="5">
    <location>
        <begin position="80"/>
        <end position="103"/>
    </location>
</feature>
<dbReference type="InterPro" id="IPR036513">
    <property type="entry name" value="STAS_dom_sf"/>
</dbReference>
<dbReference type="RefSeq" id="XP_018071472.1">
    <property type="nucleotide sequence ID" value="XM_018218868.1"/>
</dbReference>
<dbReference type="PANTHER" id="PTHR11814">
    <property type="entry name" value="SULFATE TRANSPORTER"/>
    <property type="match status" value="1"/>
</dbReference>
<accession>A0A194XBI1</accession>
<keyword evidence="8" id="KW-1185">Reference proteome</keyword>
<dbReference type="CDD" id="cd07042">
    <property type="entry name" value="STAS_SulP_like_sulfate_transporter"/>
    <property type="match status" value="1"/>
</dbReference>
<evidence type="ECO:0000313" key="8">
    <source>
        <dbReference type="Proteomes" id="UP000070700"/>
    </source>
</evidence>
<dbReference type="InterPro" id="IPR001902">
    <property type="entry name" value="SLC26A/SulP_fam"/>
</dbReference>
<dbReference type="Pfam" id="PF00916">
    <property type="entry name" value="Sulfate_transp"/>
    <property type="match status" value="1"/>
</dbReference>
<feature type="transmembrane region" description="Helical" evidence="5">
    <location>
        <begin position="215"/>
        <end position="235"/>
    </location>
</feature>
<evidence type="ECO:0000256" key="3">
    <source>
        <dbReference type="ARBA" id="ARBA00022989"/>
    </source>
</evidence>
<evidence type="ECO:0000313" key="7">
    <source>
        <dbReference type="EMBL" id="KUJ17117.1"/>
    </source>
</evidence>
<dbReference type="OrthoDB" id="288203at2759"/>
<feature type="transmembrane region" description="Helical" evidence="5">
    <location>
        <begin position="300"/>
        <end position="323"/>
    </location>
</feature>
<feature type="transmembrane region" description="Helical" evidence="5">
    <location>
        <begin position="136"/>
        <end position="158"/>
    </location>
</feature>
<dbReference type="InterPro" id="IPR002645">
    <property type="entry name" value="STAS_dom"/>
</dbReference>
<dbReference type="InterPro" id="IPR011547">
    <property type="entry name" value="SLC26A/SulP_dom"/>
</dbReference>